<dbReference type="PANTHER" id="PTHR10572:SF24">
    <property type="entry name" value="3-HYDROXY-3-METHYLGLUTARYL-COENZYME A REDUCTASE"/>
    <property type="match status" value="1"/>
</dbReference>
<accession>A0A2T2WH91</accession>
<comment type="similarity">
    <text evidence="1">Belongs to the HMG-CoA reductase family.</text>
</comment>
<name>A0A2T2WH91_9FIRM</name>
<dbReference type="PROSITE" id="PS00318">
    <property type="entry name" value="HMG_COA_REDUCTASE_2"/>
    <property type="match status" value="1"/>
</dbReference>
<dbReference type="PANTHER" id="PTHR10572">
    <property type="entry name" value="3-HYDROXY-3-METHYLGLUTARYL-COENZYME A REDUCTASE"/>
    <property type="match status" value="1"/>
</dbReference>
<dbReference type="InterPro" id="IPR009029">
    <property type="entry name" value="HMG_CoA_Rdtase_sub-bd_dom_sf"/>
</dbReference>
<dbReference type="GO" id="GO:0015936">
    <property type="term" value="P:coenzyme A metabolic process"/>
    <property type="evidence" value="ECO:0007669"/>
    <property type="project" value="InterPro"/>
</dbReference>
<dbReference type="InterPro" id="IPR023076">
    <property type="entry name" value="HMG_CoA_Rdtase_CS"/>
</dbReference>
<dbReference type="Proteomes" id="UP000241848">
    <property type="component" value="Unassembled WGS sequence"/>
</dbReference>
<evidence type="ECO:0000313" key="3">
    <source>
        <dbReference type="EMBL" id="PSR21603.1"/>
    </source>
</evidence>
<organism evidence="3 4">
    <name type="scientific">Sulfobacillus acidophilus</name>
    <dbReference type="NCBI Taxonomy" id="53633"/>
    <lineage>
        <taxon>Bacteria</taxon>
        <taxon>Bacillati</taxon>
        <taxon>Bacillota</taxon>
        <taxon>Clostridia</taxon>
        <taxon>Eubacteriales</taxon>
        <taxon>Clostridiales Family XVII. Incertae Sedis</taxon>
        <taxon>Sulfobacillus</taxon>
    </lineage>
</organism>
<dbReference type="PROSITE" id="PS50065">
    <property type="entry name" value="HMG_COA_REDUCTASE_4"/>
    <property type="match status" value="1"/>
</dbReference>
<sequence>MLIKHWSHRNHPEAIEARQQFLRDLPQWHNEDERIFDWSVDPTQLSPFLEALTGQMVMPVSVVGPAHLDLGRYQWRQGQFVESDRYQDDVYVPLAHTEGGLSMSMQRGFHVLNRTGGIKTYVLNDMMTRDCAFVFESADESKAFYDWIIAIRGDLIAWLNHPDHPDKALKPGQAVSDVSRHALLLQIDAQIVGSVCHLLYRFFTGEACGPNMITRNAYALNREIVRRLDGKPWRLLNIFLEANMGGDKKPSHEHYNGGHGKTVMATAKLTHRHLKRYLNTTVAQLKSLEWTGLHGSNASGMQSFAFTPASAVAAIFSTTGQDLGMVGTSSMAHATIQEVQDGASFSLQMGGIEVGTVGGGTALPHAQTYLRLLQCHGPGSAQRLAQIIAAAALALEVSASASMASHGSENFFRAHLTRGGHRGAT</sequence>
<dbReference type="SUPFAM" id="SSF56542">
    <property type="entry name" value="Substrate-binding domain of HMG-CoA reductase"/>
    <property type="match status" value="1"/>
</dbReference>
<dbReference type="PRINTS" id="PR00071">
    <property type="entry name" value="HMGCOARDTASE"/>
</dbReference>
<evidence type="ECO:0000256" key="1">
    <source>
        <dbReference type="ARBA" id="ARBA00007661"/>
    </source>
</evidence>
<dbReference type="Gene3D" id="3.90.770.10">
    <property type="entry name" value="3-hydroxy-3-methylglutaryl-coenzyme A Reductase, Chain A, domain 2"/>
    <property type="match status" value="1"/>
</dbReference>
<dbReference type="GO" id="GO:0004420">
    <property type="term" value="F:hydroxymethylglutaryl-CoA reductase (NADPH) activity"/>
    <property type="evidence" value="ECO:0007669"/>
    <property type="project" value="InterPro"/>
</dbReference>
<evidence type="ECO:0000313" key="4">
    <source>
        <dbReference type="Proteomes" id="UP000241848"/>
    </source>
</evidence>
<dbReference type="AlphaFoldDB" id="A0A2T2WH91"/>
<evidence type="ECO:0000256" key="2">
    <source>
        <dbReference type="ARBA" id="ARBA00023002"/>
    </source>
</evidence>
<dbReference type="Gene3D" id="3.30.70.420">
    <property type="entry name" value="Hydroxymethylglutaryl-CoA reductase, class I/II, NAD/NADP-binding domain"/>
    <property type="match status" value="1"/>
</dbReference>
<dbReference type="EMBL" id="PXYV01000031">
    <property type="protein sequence ID" value="PSR21603.1"/>
    <property type="molecule type" value="Genomic_DNA"/>
</dbReference>
<dbReference type="InterPro" id="IPR023074">
    <property type="entry name" value="HMG_CoA_Rdtase_cat_sf"/>
</dbReference>
<reference evidence="3 4" key="1">
    <citation type="journal article" date="2014" name="BMC Genomics">
        <title>Comparison of environmental and isolate Sulfobacillus genomes reveals diverse carbon, sulfur, nitrogen, and hydrogen metabolisms.</title>
        <authorList>
            <person name="Justice N.B."/>
            <person name="Norman A."/>
            <person name="Brown C.T."/>
            <person name="Singh A."/>
            <person name="Thomas B.C."/>
            <person name="Banfield J.F."/>
        </authorList>
    </citation>
    <scope>NUCLEOTIDE SEQUENCE [LARGE SCALE GENOMIC DNA]</scope>
    <source>
        <strain evidence="3">AMDSBA3</strain>
    </source>
</reference>
<comment type="caution">
    <text evidence="3">The sequence shown here is derived from an EMBL/GenBank/DDBJ whole genome shotgun (WGS) entry which is preliminary data.</text>
</comment>
<dbReference type="SUPFAM" id="SSF55035">
    <property type="entry name" value="NAD-binding domain of HMG-CoA reductase"/>
    <property type="match status" value="1"/>
</dbReference>
<protein>
    <submittedName>
        <fullName evidence="3">3-hydroxy-3-methylglutaryl-CoA reductase</fullName>
    </submittedName>
</protein>
<gene>
    <name evidence="3" type="ORF">C7B45_10350</name>
</gene>
<dbReference type="InterPro" id="IPR009023">
    <property type="entry name" value="HMG_CoA_Rdtase_NAD(P)-bd_sf"/>
</dbReference>
<dbReference type="InterPro" id="IPR002202">
    <property type="entry name" value="HMG_CoA_Rdtase"/>
</dbReference>
<keyword evidence="2" id="KW-0560">Oxidoreductase</keyword>
<dbReference type="Pfam" id="PF00368">
    <property type="entry name" value="HMG-CoA_red"/>
    <property type="match status" value="1"/>
</dbReference>
<proteinExistence type="inferred from homology"/>